<sequence length="103" mass="11408">MATTYAPYICPFCQADLAAVVPEECDRYFAWFDCPGCGARCCRDYPHDLAESLADLAEASDGQEFDRTMYRVVHNVDALKDNPQDTDGDEVVLLSVPRRAPAA</sequence>
<name>A0A0G1YI39_9BACT</name>
<reference evidence="1 2" key="1">
    <citation type="journal article" date="2015" name="Nature">
        <title>rRNA introns, odd ribosomes, and small enigmatic genomes across a large radiation of phyla.</title>
        <authorList>
            <person name="Brown C.T."/>
            <person name="Hug L.A."/>
            <person name="Thomas B.C."/>
            <person name="Sharon I."/>
            <person name="Castelle C.J."/>
            <person name="Singh A."/>
            <person name="Wilkins M.J."/>
            <person name="Williams K.H."/>
            <person name="Banfield J.F."/>
        </authorList>
    </citation>
    <scope>NUCLEOTIDE SEQUENCE [LARGE SCALE GENOMIC DNA]</scope>
</reference>
<dbReference type="AlphaFoldDB" id="A0A0G1YI39"/>
<proteinExistence type="predicted"/>
<organism evidence="1 2">
    <name type="scientific">Candidatus Magasanikbacteria bacterium GW2011_GWA2_56_11</name>
    <dbReference type="NCBI Taxonomy" id="1619044"/>
    <lineage>
        <taxon>Bacteria</taxon>
        <taxon>Candidatus Magasanikiibacteriota</taxon>
    </lineage>
</organism>
<dbReference type="Proteomes" id="UP000033870">
    <property type="component" value="Unassembled WGS sequence"/>
</dbReference>
<protein>
    <submittedName>
        <fullName evidence="1">Uncharacterized protein</fullName>
    </submittedName>
</protein>
<comment type="caution">
    <text evidence="1">The sequence shown here is derived from an EMBL/GenBank/DDBJ whole genome shotgun (WGS) entry which is preliminary data.</text>
</comment>
<evidence type="ECO:0000313" key="2">
    <source>
        <dbReference type="Proteomes" id="UP000033870"/>
    </source>
</evidence>
<evidence type="ECO:0000313" key="1">
    <source>
        <dbReference type="EMBL" id="KKW42885.1"/>
    </source>
</evidence>
<gene>
    <name evidence="1" type="ORF">UY92_C0002G0002</name>
</gene>
<dbReference type="EMBL" id="LCRX01000002">
    <property type="protein sequence ID" value="KKW42885.1"/>
    <property type="molecule type" value="Genomic_DNA"/>
</dbReference>
<accession>A0A0G1YI39</accession>